<dbReference type="PRINTS" id="PR00909">
    <property type="entry name" value="SPERMDNBNDNG"/>
</dbReference>
<name>A0A4S3PW99_9BACI</name>
<evidence type="ECO:0000256" key="1">
    <source>
        <dbReference type="ARBA" id="ARBA00004418"/>
    </source>
</evidence>
<dbReference type="RefSeq" id="WP_136378441.1">
    <property type="nucleotide sequence ID" value="NZ_SLUB01000005.1"/>
</dbReference>
<evidence type="ECO:0000313" key="7">
    <source>
        <dbReference type="EMBL" id="THE14110.1"/>
    </source>
</evidence>
<proteinExistence type="predicted"/>
<reference evidence="7 8" key="1">
    <citation type="journal article" date="2019" name="Indoor Air">
        <title>Impacts of indoor surface finishes on bacterial viability.</title>
        <authorList>
            <person name="Hu J."/>
            <person name="Maamar S.B."/>
            <person name="Glawe A.J."/>
            <person name="Gottel N."/>
            <person name="Gilbert J.A."/>
            <person name="Hartmann E.M."/>
        </authorList>
    </citation>
    <scope>NUCLEOTIDE SEQUENCE [LARGE SCALE GENOMIC DNA]</scope>
    <source>
        <strain evidence="7 8">AF060A6</strain>
    </source>
</reference>
<evidence type="ECO:0000256" key="6">
    <source>
        <dbReference type="SAM" id="SignalP"/>
    </source>
</evidence>
<accession>A0A4S3PW99</accession>
<dbReference type="GO" id="GO:0042597">
    <property type="term" value="C:periplasmic space"/>
    <property type="evidence" value="ECO:0007669"/>
    <property type="project" value="UniProtKB-SubCell"/>
</dbReference>
<dbReference type="EMBL" id="SLUB01000005">
    <property type="protein sequence ID" value="THE14110.1"/>
    <property type="molecule type" value="Genomic_DNA"/>
</dbReference>
<evidence type="ECO:0000256" key="2">
    <source>
        <dbReference type="ARBA" id="ARBA00022448"/>
    </source>
</evidence>
<evidence type="ECO:0000256" key="3">
    <source>
        <dbReference type="ARBA" id="ARBA00022729"/>
    </source>
</evidence>
<feature type="binding site" evidence="5">
    <location>
        <position position="94"/>
    </location>
    <ligand>
        <name>spermidine</name>
        <dbReference type="ChEBI" id="CHEBI:57834"/>
    </ligand>
</feature>
<dbReference type="PIRSF" id="PIRSF019574">
    <property type="entry name" value="Periplasmic_polyamine_BP"/>
    <property type="match status" value="1"/>
</dbReference>
<evidence type="ECO:0000256" key="4">
    <source>
        <dbReference type="ARBA" id="ARBA00022764"/>
    </source>
</evidence>
<sequence>MPFKRKFGLSVFVILFLASMLLTACGGDKTGGSSDEKVLNVFNWSEYLPTSVIKQFEDETGIKVNYDTYSSNEEMLAKLQAGNTGYDIAVASTYFIEIMRNQDMLAKLNKENIPNIKNIGDSFLGTQADPNDEYSVPYMWGKAVIAYNEDLVDKEIKGYADLFDPEFKDNLVVLDDVRVIIGNMLALLGYSQNSTDEKELEEAKEKLLEFKPNIKAFDSDSPKTLLVSGEVKAGIVWGAEATLAARENPAIKTVFPEEGMNLWQDNFVIPKDAPHKENAEKFIDFILRPEVSKEISMEYPYGNPNEEALKLLPDDIRESLEVPEEDLAKGEYNIDVGEATQLYDRIWSEIKN</sequence>
<keyword evidence="2" id="KW-0813">Transport</keyword>
<organism evidence="7 8">
    <name type="scientific">Bacillus timonensis</name>
    <dbReference type="NCBI Taxonomy" id="1033734"/>
    <lineage>
        <taxon>Bacteria</taxon>
        <taxon>Bacillati</taxon>
        <taxon>Bacillota</taxon>
        <taxon>Bacilli</taxon>
        <taxon>Bacillales</taxon>
        <taxon>Bacillaceae</taxon>
        <taxon>Bacillus</taxon>
    </lineage>
</organism>
<dbReference type="GO" id="GO:0019808">
    <property type="term" value="F:polyamine binding"/>
    <property type="evidence" value="ECO:0007669"/>
    <property type="project" value="InterPro"/>
</dbReference>
<dbReference type="InterPro" id="IPR006059">
    <property type="entry name" value="SBP"/>
</dbReference>
<dbReference type="Pfam" id="PF13416">
    <property type="entry name" value="SBP_bac_8"/>
    <property type="match status" value="1"/>
</dbReference>
<dbReference type="AlphaFoldDB" id="A0A4S3PW99"/>
<evidence type="ECO:0000256" key="5">
    <source>
        <dbReference type="PIRSR" id="PIRSR019574-1"/>
    </source>
</evidence>
<dbReference type="GO" id="GO:0015846">
    <property type="term" value="P:polyamine transport"/>
    <property type="evidence" value="ECO:0007669"/>
    <property type="project" value="InterPro"/>
</dbReference>
<keyword evidence="8" id="KW-1185">Reference proteome</keyword>
<dbReference type="SUPFAM" id="SSF53850">
    <property type="entry name" value="Periplasmic binding protein-like II"/>
    <property type="match status" value="1"/>
</dbReference>
<dbReference type="PANTHER" id="PTHR30222:SF17">
    <property type="entry name" value="SPERMIDINE_PUTRESCINE-BINDING PERIPLASMIC PROTEIN"/>
    <property type="match status" value="1"/>
</dbReference>
<dbReference type="Gene3D" id="3.40.190.10">
    <property type="entry name" value="Periplasmic binding protein-like II"/>
    <property type="match status" value="2"/>
</dbReference>
<comment type="caution">
    <text evidence="7">The sequence shown here is derived from an EMBL/GenBank/DDBJ whole genome shotgun (WGS) entry which is preliminary data.</text>
</comment>
<dbReference type="InterPro" id="IPR001188">
    <property type="entry name" value="Sperm_putr-bd"/>
</dbReference>
<evidence type="ECO:0000313" key="8">
    <source>
        <dbReference type="Proteomes" id="UP000306477"/>
    </source>
</evidence>
<feature type="chain" id="PRO_5039157086" evidence="6">
    <location>
        <begin position="25"/>
        <end position="352"/>
    </location>
</feature>
<dbReference type="PANTHER" id="PTHR30222">
    <property type="entry name" value="SPERMIDINE/PUTRESCINE-BINDING PERIPLASMIC PROTEIN"/>
    <property type="match status" value="1"/>
</dbReference>
<gene>
    <name evidence="7" type="ORF">E1I69_04640</name>
</gene>
<protein>
    <submittedName>
        <fullName evidence="7">Spermidine/putrescine ABC transporter substrate-binding protein</fullName>
    </submittedName>
</protein>
<dbReference type="OrthoDB" id="9769319at2"/>
<dbReference type="Proteomes" id="UP000306477">
    <property type="component" value="Unassembled WGS sequence"/>
</dbReference>
<dbReference type="PROSITE" id="PS51257">
    <property type="entry name" value="PROKAR_LIPOPROTEIN"/>
    <property type="match status" value="1"/>
</dbReference>
<feature type="signal peptide" evidence="6">
    <location>
        <begin position="1"/>
        <end position="24"/>
    </location>
</feature>
<keyword evidence="4" id="KW-0574">Periplasm</keyword>
<comment type="subcellular location">
    <subcellularLocation>
        <location evidence="1">Periplasm</location>
    </subcellularLocation>
</comment>
<feature type="binding site" evidence="5">
    <location>
        <position position="46"/>
    </location>
    <ligand>
        <name>spermidine</name>
        <dbReference type="ChEBI" id="CHEBI:57834"/>
    </ligand>
</feature>
<keyword evidence="3 6" id="KW-0732">Signal</keyword>
<dbReference type="CDD" id="cd13590">
    <property type="entry name" value="PBP2_PotD_PotF_like"/>
    <property type="match status" value="1"/>
</dbReference>